<evidence type="ECO:0000256" key="3">
    <source>
        <dbReference type="ARBA" id="ARBA00022840"/>
    </source>
</evidence>
<comment type="caution">
    <text evidence="6">The sequence shown here is derived from an EMBL/GenBank/DDBJ whole genome shotgun (WGS) entry which is preliminary data.</text>
</comment>
<dbReference type="Pfam" id="PF00005">
    <property type="entry name" value="ABC_tran"/>
    <property type="match status" value="1"/>
</dbReference>
<dbReference type="GO" id="GO:0005524">
    <property type="term" value="F:ATP binding"/>
    <property type="evidence" value="ECO:0007669"/>
    <property type="project" value="UniProtKB-KW"/>
</dbReference>
<dbReference type="AlphaFoldDB" id="A0A7V6A1V8"/>
<evidence type="ECO:0000313" key="6">
    <source>
        <dbReference type="EMBL" id="HHS28396.1"/>
    </source>
</evidence>
<evidence type="ECO:0000256" key="1">
    <source>
        <dbReference type="ARBA" id="ARBA00022448"/>
    </source>
</evidence>
<feature type="region of interest" description="Disordered" evidence="4">
    <location>
        <begin position="282"/>
        <end position="305"/>
    </location>
</feature>
<dbReference type="SMART" id="SM00382">
    <property type="entry name" value="AAA"/>
    <property type="match status" value="1"/>
</dbReference>
<dbReference type="InterPro" id="IPR003593">
    <property type="entry name" value="AAA+_ATPase"/>
</dbReference>
<keyword evidence="1" id="KW-0813">Transport</keyword>
<accession>A0A7V6A1V8</accession>
<dbReference type="InterPro" id="IPR027417">
    <property type="entry name" value="P-loop_NTPase"/>
</dbReference>
<evidence type="ECO:0000256" key="2">
    <source>
        <dbReference type="ARBA" id="ARBA00022741"/>
    </source>
</evidence>
<protein>
    <submittedName>
        <fullName evidence="6">ABC transporter ATP-binding protein</fullName>
    </submittedName>
</protein>
<name>A0A7V6A1V8_9BACT</name>
<feature type="region of interest" description="Disordered" evidence="4">
    <location>
        <begin position="322"/>
        <end position="342"/>
    </location>
</feature>
<dbReference type="SUPFAM" id="SSF52540">
    <property type="entry name" value="P-loop containing nucleoside triphosphate hydrolases"/>
    <property type="match status" value="1"/>
</dbReference>
<dbReference type="InterPro" id="IPR003439">
    <property type="entry name" value="ABC_transporter-like_ATP-bd"/>
</dbReference>
<dbReference type="PROSITE" id="PS50893">
    <property type="entry name" value="ABC_TRANSPORTER_2"/>
    <property type="match status" value="1"/>
</dbReference>
<dbReference type="PANTHER" id="PTHR42711">
    <property type="entry name" value="ABC TRANSPORTER ATP-BINDING PROTEIN"/>
    <property type="match status" value="1"/>
</dbReference>
<gene>
    <name evidence="6" type="ORF">ENV52_01670</name>
</gene>
<feature type="domain" description="ABC transporter" evidence="5">
    <location>
        <begin position="32"/>
        <end position="290"/>
    </location>
</feature>
<dbReference type="Gene3D" id="3.40.50.300">
    <property type="entry name" value="P-loop containing nucleotide triphosphate hydrolases"/>
    <property type="match status" value="1"/>
</dbReference>
<sequence>MSRRLPVLQHHRRLPPRHFLPIFWASVPSVALDVEHNPKARKGEHNPSPGPFSRRSGFRVALDQLSLAIRPGEIFGLLGPNGAGKTTLLKILATLIIPTSGKAWVNGHELSAAPAVRDSLTSVISDERSFYWRLTGHQNLEFFGTLHRLDPAALRVRISEVLHLVGLEHAAHQPVGSCSSGKKQRLALARALLPQKPVLLLDEPTKGLDPVATRRIHRLLKEELAQNRNFRWCLPPTSLRRRKLCVTVWLSCTRAVSGVVAPPRCCAGNWLFSPVSIAPAVSPTRTHQQTGGVGHSPSPQSPENGQVLLEWQAPDNSLHESFRSASFTSRPDDISSGGAGGQSGRQFVPLLIIPWPQMAPF</sequence>
<dbReference type="InterPro" id="IPR050763">
    <property type="entry name" value="ABC_transporter_ATP-binding"/>
</dbReference>
<keyword evidence="3 6" id="KW-0067">ATP-binding</keyword>
<evidence type="ECO:0000256" key="4">
    <source>
        <dbReference type="SAM" id="MobiDB-lite"/>
    </source>
</evidence>
<dbReference type="GO" id="GO:0016887">
    <property type="term" value="F:ATP hydrolysis activity"/>
    <property type="evidence" value="ECO:0007669"/>
    <property type="project" value="InterPro"/>
</dbReference>
<proteinExistence type="predicted"/>
<reference evidence="6" key="1">
    <citation type="journal article" date="2020" name="mSystems">
        <title>Genome- and Community-Level Interaction Insights into Carbon Utilization and Element Cycling Functions of Hydrothermarchaeota in Hydrothermal Sediment.</title>
        <authorList>
            <person name="Zhou Z."/>
            <person name="Liu Y."/>
            <person name="Xu W."/>
            <person name="Pan J."/>
            <person name="Luo Z.H."/>
            <person name="Li M."/>
        </authorList>
    </citation>
    <scope>NUCLEOTIDE SEQUENCE [LARGE SCALE GENOMIC DNA]</scope>
    <source>
        <strain evidence="6">SpSt-767</strain>
    </source>
</reference>
<dbReference type="EMBL" id="DTGR01000026">
    <property type="protein sequence ID" value="HHS28396.1"/>
    <property type="molecule type" value="Genomic_DNA"/>
</dbReference>
<dbReference type="PANTHER" id="PTHR42711:SF18">
    <property type="entry name" value="ABC TRANSPORTER, ATP-BINDING PROTEIN"/>
    <property type="match status" value="1"/>
</dbReference>
<evidence type="ECO:0000259" key="5">
    <source>
        <dbReference type="PROSITE" id="PS50893"/>
    </source>
</evidence>
<organism evidence="6">
    <name type="scientific">Desulfobacca acetoxidans</name>
    <dbReference type="NCBI Taxonomy" id="60893"/>
    <lineage>
        <taxon>Bacteria</taxon>
        <taxon>Pseudomonadati</taxon>
        <taxon>Thermodesulfobacteriota</taxon>
        <taxon>Desulfobaccia</taxon>
        <taxon>Desulfobaccales</taxon>
        <taxon>Desulfobaccaceae</taxon>
        <taxon>Desulfobacca</taxon>
    </lineage>
</organism>
<keyword evidence="2" id="KW-0547">Nucleotide-binding</keyword>